<dbReference type="OrthoDB" id="7001648at2"/>
<dbReference type="Gene3D" id="3.90.960.10">
    <property type="entry name" value="YbaK/aminoacyl-tRNA synthetase-associated domain"/>
    <property type="match status" value="1"/>
</dbReference>
<dbReference type="PANTHER" id="PTHR33525:SF3">
    <property type="entry name" value="RIBONUCLEASE Y"/>
    <property type="match status" value="1"/>
</dbReference>
<keyword evidence="2" id="KW-0418">Kinase</keyword>
<dbReference type="PIRSF" id="PIRSF036888">
    <property type="entry name" value="HDGYPm_UCP036888"/>
    <property type="match status" value="1"/>
</dbReference>
<dbReference type="Proteomes" id="UP000243451">
    <property type="component" value="Unassembled WGS sequence"/>
</dbReference>
<organism evidence="2 3">
    <name type="scientific">Halopseudomonas oceani</name>
    <dbReference type="NCBI Taxonomy" id="1708783"/>
    <lineage>
        <taxon>Bacteria</taxon>
        <taxon>Pseudomonadati</taxon>
        <taxon>Pseudomonadota</taxon>
        <taxon>Gammaproteobacteria</taxon>
        <taxon>Pseudomonadales</taxon>
        <taxon>Pseudomonadaceae</taxon>
        <taxon>Halopseudomonas</taxon>
    </lineage>
</organism>
<dbReference type="PANTHER" id="PTHR33525">
    <property type="match status" value="1"/>
</dbReference>
<dbReference type="InterPro" id="IPR014627">
    <property type="entry name" value="UCP036888_HDGYP-like"/>
</dbReference>
<dbReference type="Pfam" id="PF04073">
    <property type="entry name" value="tRNA_edit"/>
    <property type="match status" value="1"/>
</dbReference>
<sequence>MSNPAASEQFGASLPDLIEKLLQQQGIAYQLRPASGGWPASQQIQASLLCDNVGTVLILIPKDHLLDLKTLGSLLGRELEPVRNRELQRILSKHQLNQLPGLPILFNSPCVCERSLLDQPELVLDSGLDGWSLVLNQADARTLMAKVSLAQFSVPLSSLEKSAVSAAQDDQDLSDAVQNFTALRMKQRLEETIEIPPLPETAQKVMKLRVNPDADVDDLADVVETDPSLAAQVVSWAASPYYAAPGKIRSVEDAIGRVLGFDLVINLAVGLALGKTFKLPNDAPDRATPYWEQAIYTAAVIEGLAKAMPRERRPEMGLNYLGGLLHNFGYLVLAYIFPPYFKLICRHIEANPHVQPHQIEQHLIGVTRDQIGSWLMRYWDMPDEVCTALRQQHNANYQGTDHIYPNLIYLSLALLSEQGIGSGPRLSIPDALLERLGLERESADKVVGKVLDARDALRSLVSKYQGTTRPE</sequence>
<dbReference type="InterPro" id="IPR052340">
    <property type="entry name" value="RNase_Y/CdgJ"/>
</dbReference>
<dbReference type="SUPFAM" id="SSF109604">
    <property type="entry name" value="HD-domain/PDEase-like"/>
    <property type="match status" value="1"/>
</dbReference>
<keyword evidence="3" id="KW-1185">Reference proteome</keyword>
<name>A0A2P4F025_9GAMM</name>
<keyword evidence="2" id="KW-0808">Transferase</keyword>
<dbReference type="GO" id="GO:0016301">
    <property type="term" value="F:kinase activity"/>
    <property type="evidence" value="ECO:0007669"/>
    <property type="project" value="UniProtKB-KW"/>
</dbReference>
<dbReference type="InterPro" id="IPR036754">
    <property type="entry name" value="YbaK/aa-tRNA-synt-asso_dom_sf"/>
</dbReference>
<dbReference type="Pfam" id="PF08668">
    <property type="entry name" value="HDOD"/>
    <property type="match status" value="1"/>
</dbReference>
<dbReference type="SUPFAM" id="SSF55826">
    <property type="entry name" value="YbaK/ProRS associated domain"/>
    <property type="match status" value="1"/>
</dbReference>
<comment type="caution">
    <text evidence="2">The sequence shown here is derived from an EMBL/GenBank/DDBJ whole genome shotgun (WGS) entry which is preliminary data.</text>
</comment>
<gene>
    <name evidence="2" type="ORF">C1949_01035</name>
</gene>
<proteinExistence type="predicted"/>
<protein>
    <submittedName>
        <fullName evidence="2">Histidine kinase</fullName>
    </submittedName>
</protein>
<reference evidence="2 3" key="1">
    <citation type="submission" date="2018-01" db="EMBL/GenBank/DDBJ databases">
        <title>Draft genome of the type strain Pseudomonas oceani DSM 100277 isolated from the deep water in Okinawa trough, northwestern Pacific Ocean.</title>
        <authorList>
            <person name="Gomila M."/>
            <person name="Mulet M."/>
            <person name="Garcia-Valdes E."/>
            <person name="Lalucat J."/>
        </authorList>
    </citation>
    <scope>NUCLEOTIDE SEQUENCE [LARGE SCALE GENOMIC DNA]</scope>
    <source>
        <strain evidence="2 3">DSM 100277</strain>
    </source>
</reference>
<dbReference type="InterPro" id="IPR007214">
    <property type="entry name" value="YbaK/aa-tRNA-synth-assoc-dom"/>
</dbReference>
<dbReference type="RefSeq" id="WP_104736611.1">
    <property type="nucleotide sequence ID" value="NZ_BMHR01000002.1"/>
</dbReference>
<dbReference type="AlphaFoldDB" id="A0A2P4F025"/>
<dbReference type="EMBL" id="PPSK01000001">
    <property type="protein sequence ID" value="POB06355.1"/>
    <property type="molecule type" value="Genomic_DNA"/>
</dbReference>
<evidence type="ECO:0000259" key="1">
    <source>
        <dbReference type="PROSITE" id="PS51833"/>
    </source>
</evidence>
<dbReference type="PROSITE" id="PS51833">
    <property type="entry name" value="HDOD"/>
    <property type="match status" value="1"/>
</dbReference>
<evidence type="ECO:0000313" key="3">
    <source>
        <dbReference type="Proteomes" id="UP000243451"/>
    </source>
</evidence>
<dbReference type="GO" id="GO:0002161">
    <property type="term" value="F:aminoacyl-tRNA deacylase activity"/>
    <property type="evidence" value="ECO:0007669"/>
    <property type="project" value="InterPro"/>
</dbReference>
<dbReference type="InterPro" id="IPR013976">
    <property type="entry name" value="HDOD"/>
</dbReference>
<dbReference type="Gene3D" id="1.10.3210.10">
    <property type="entry name" value="Hypothetical protein af1432"/>
    <property type="match status" value="1"/>
</dbReference>
<accession>A0A2P4F025</accession>
<evidence type="ECO:0000313" key="2">
    <source>
        <dbReference type="EMBL" id="POB06355.1"/>
    </source>
</evidence>
<feature type="domain" description="HDOD" evidence="1">
    <location>
        <begin position="195"/>
        <end position="395"/>
    </location>
</feature>